<proteinExistence type="predicted"/>
<evidence type="ECO:0000313" key="3">
    <source>
        <dbReference type="Proteomes" id="UP000001072"/>
    </source>
</evidence>
<dbReference type="Gene3D" id="2.40.40.10">
    <property type="entry name" value="RlpA-like domain"/>
    <property type="match status" value="1"/>
</dbReference>
<keyword evidence="1" id="KW-0732">Signal</keyword>
<feature type="signal peptide" evidence="1">
    <location>
        <begin position="1"/>
        <end position="21"/>
    </location>
</feature>
<dbReference type="HOGENOM" id="CLU_1315643_0_0_1"/>
<dbReference type="VEuPathDB" id="FungiDB:MELLADRAFT_123929"/>
<evidence type="ECO:0000313" key="2">
    <source>
        <dbReference type="EMBL" id="EGF98346.1"/>
    </source>
</evidence>
<name>F4SAJ2_MELLP</name>
<dbReference type="InterPro" id="IPR036908">
    <property type="entry name" value="RlpA-like_sf"/>
</dbReference>
<protein>
    <submittedName>
        <fullName evidence="2">Secreted protein</fullName>
    </submittedName>
</protein>
<accession>F4SAJ2</accession>
<dbReference type="InParanoid" id="F4SAJ2"/>
<dbReference type="OrthoDB" id="10312199at2759"/>
<feature type="chain" id="PRO_5003322115" evidence="1">
    <location>
        <begin position="22"/>
        <end position="207"/>
    </location>
</feature>
<dbReference type="EMBL" id="GL883178">
    <property type="protein sequence ID" value="EGF98346.1"/>
    <property type="molecule type" value="Genomic_DNA"/>
</dbReference>
<dbReference type="RefSeq" id="XP_007418401.1">
    <property type="nucleotide sequence ID" value="XM_007418339.1"/>
</dbReference>
<keyword evidence="3" id="KW-1185">Reference proteome</keyword>
<evidence type="ECO:0000256" key="1">
    <source>
        <dbReference type="SAM" id="SignalP"/>
    </source>
</evidence>
<organism evidence="3">
    <name type="scientific">Melampsora larici-populina (strain 98AG31 / pathotype 3-4-7)</name>
    <name type="common">Poplar leaf rust fungus</name>
    <dbReference type="NCBI Taxonomy" id="747676"/>
    <lineage>
        <taxon>Eukaryota</taxon>
        <taxon>Fungi</taxon>
        <taxon>Dikarya</taxon>
        <taxon>Basidiomycota</taxon>
        <taxon>Pucciniomycotina</taxon>
        <taxon>Pucciniomycetes</taxon>
        <taxon>Pucciniales</taxon>
        <taxon>Melampsoraceae</taxon>
        <taxon>Melampsora</taxon>
    </lineage>
</organism>
<dbReference type="KEGG" id="mlr:MELLADRAFT_123929"/>
<reference evidence="3" key="1">
    <citation type="journal article" date="2011" name="Proc. Natl. Acad. Sci. U.S.A.">
        <title>Obligate biotrophy features unraveled by the genomic analysis of rust fungi.</title>
        <authorList>
            <person name="Duplessis S."/>
            <person name="Cuomo C.A."/>
            <person name="Lin Y.-C."/>
            <person name="Aerts A."/>
            <person name="Tisserant E."/>
            <person name="Veneault-Fourrey C."/>
            <person name="Joly D.L."/>
            <person name="Hacquard S."/>
            <person name="Amselem J."/>
            <person name="Cantarel B.L."/>
            <person name="Chiu R."/>
            <person name="Coutinho P.M."/>
            <person name="Feau N."/>
            <person name="Field M."/>
            <person name="Frey P."/>
            <person name="Gelhaye E."/>
            <person name="Goldberg J."/>
            <person name="Grabherr M.G."/>
            <person name="Kodira C.D."/>
            <person name="Kohler A."/>
            <person name="Kuees U."/>
            <person name="Lindquist E.A."/>
            <person name="Lucas S.M."/>
            <person name="Mago R."/>
            <person name="Mauceli E."/>
            <person name="Morin E."/>
            <person name="Murat C."/>
            <person name="Pangilinan J.L."/>
            <person name="Park R."/>
            <person name="Pearson M."/>
            <person name="Quesneville H."/>
            <person name="Rouhier N."/>
            <person name="Sakthikumar S."/>
            <person name="Salamov A.A."/>
            <person name="Schmutz J."/>
            <person name="Selles B."/>
            <person name="Shapiro H."/>
            <person name="Tanguay P."/>
            <person name="Tuskan G.A."/>
            <person name="Henrissat B."/>
            <person name="Van de Peer Y."/>
            <person name="Rouze P."/>
            <person name="Ellis J.G."/>
            <person name="Dodds P.N."/>
            <person name="Schein J.E."/>
            <person name="Zhong S."/>
            <person name="Hamelin R.C."/>
            <person name="Grigoriev I.V."/>
            <person name="Szabo L.J."/>
            <person name="Martin F."/>
        </authorList>
    </citation>
    <scope>NUCLEOTIDE SEQUENCE [LARGE SCALE GENOMIC DNA]</scope>
    <source>
        <strain evidence="3">98AG31 / pathotype 3-4-7</strain>
    </source>
</reference>
<dbReference type="GeneID" id="18926537"/>
<dbReference type="AlphaFoldDB" id="F4SAJ2"/>
<gene>
    <name evidence="2" type="ORF">MELLADRAFT_123929</name>
</gene>
<dbReference type="Proteomes" id="UP000001072">
    <property type="component" value="Unassembled WGS sequence"/>
</dbReference>
<sequence>MLLNVASVLVTVLFANVLVIAENFPAPSANKGLPSQCAKWRAGFGKPQGVTAHRLTGHQTDALQKETTESTLRRRITPETRTSRIHGSSGRKGACGVPYDGSQHVGCIWNGQGHDSVLGATSGWLTGDATGQTNCFKKIYVQANGATVYGWVTDSCAIAARGEALPIDVGCSSIYLSDKMLEDLQFKNNEGTVQIDSWDFDQSNTPW</sequence>